<keyword evidence="2" id="KW-1185">Reference proteome</keyword>
<evidence type="ECO:0000313" key="2">
    <source>
        <dbReference type="Proteomes" id="UP000183760"/>
    </source>
</evidence>
<dbReference type="Proteomes" id="UP000183760">
    <property type="component" value="Unassembled WGS sequence"/>
</dbReference>
<dbReference type="EMBL" id="FOIB01000009">
    <property type="protein sequence ID" value="SEU32589.1"/>
    <property type="molecule type" value="Genomic_DNA"/>
</dbReference>
<comment type="caution">
    <text evidence="1">The sequence shown here is derived from an EMBL/GenBank/DDBJ whole genome shotgun (WGS) entry which is preliminary data.</text>
</comment>
<name>A0ABY1CQP1_MYXFU</name>
<evidence type="ECO:0000313" key="1">
    <source>
        <dbReference type="EMBL" id="SEU32589.1"/>
    </source>
</evidence>
<protein>
    <recommendedName>
        <fullName evidence="3">Lipoprotein</fullName>
    </recommendedName>
</protein>
<proteinExistence type="predicted"/>
<reference evidence="1 2" key="1">
    <citation type="submission" date="2016-10" db="EMBL/GenBank/DDBJ databases">
        <authorList>
            <person name="Varghese N."/>
            <person name="Submissions S."/>
        </authorList>
    </citation>
    <scope>NUCLEOTIDE SEQUENCE [LARGE SCALE GENOMIC DNA]</scope>
    <source>
        <strain evidence="1 2">DSM 16525</strain>
    </source>
</reference>
<accession>A0ABY1CQP1</accession>
<organism evidence="1 2">
    <name type="scientific">Myxococcus fulvus</name>
    <dbReference type="NCBI Taxonomy" id="33"/>
    <lineage>
        <taxon>Bacteria</taxon>
        <taxon>Pseudomonadati</taxon>
        <taxon>Myxococcota</taxon>
        <taxon>Myxococcia</taxon>
        <taxon>Myxococcales</taxon>
        <taxon>Cystobacterineae</taxon>
        <taxon>Myxococcaceae</taxon>
        <taxon>Myxococcus</taxon>
    </lineage>
</organism>
<sequence>MCGRIRRPVMNPSASVCWISKGLAMATRSRRPSCPSGKARCFSASAAGSNVSVASVTASKSASCATG</sequence>
<gene>
    <name evidence="1" type="ORF">SAMN05443572_109147</name>
</gene>
<evidence type="ECO:0008006" key="3">
    <source>
        <dbReference type="Google" id="ProtNLM"/>
    </source>
</evidence>